<gene>
    <name evidence="2" type="ORF">HGRIS_005936</name>
</gene>
<evidence type="ECO:0008006" key="4">
    <source>
        <dbReference type="Google" id="ProtNLM"/>
    </source>
</evidence>
<dbReference type="Proteomes" id="UP001556367">
    <property type="component" value="Unassembled WGS sequence"/>
</dbReference>
<reference evidence="3" key="1">
    <citation type="submission" date="2024-06" db="EMBL/GenBank/DDBJ databases">
        <title>Multi-omics analyses provide insights into the biosynthesis of the anticancer antibiotic pleurotin in Hohenbuehelia grisea.</title>
        <authorList>
            <person name="Weaver J.A."/>
            <person name="Alberti F."/>
        </authorList>
    </citation>
    <scope>NUCLEOTIDE SEQUENCE [LARGE SCALE GENOMIC DNA]</scope>
    <source>
        <strain evidence="3">T-177</strain>
    </source>
</reference>
<dbReference type="Gene3D" id="1.25.40.10">
    <property type="entry name" value="Tetratricopeptide repeat domain"/>
    <property type="match status" value="1"/>
</dbReference>
<feature type="region of interest" description="Disordered" evidence="1">
    <location>
        <begin position="52"/>
        <end position="79"/>
    </location>
</feature>
<proteinExistence type="predicted"/>
<comment type="caution">
    <text evidence="2">The sequence shown here is derived from an EMBL/GenBank/DDBJ whole genome shotgun (WGS) entry which is preliminary data.</text>
</comment>
<name>A0ABR3JYT9_9AGAR</name>
<keyword evidence="3" id="KW-1185">Reference proteome</keyword>
<accession>A0ABR3JYT9</accession>
<sequence>MSSCRRLLLQVHVSVRRFPFTQLSFPPDAISRARSFTCQQPTPHTLFRVLSTQNSDPRDDTAANTQPSEPSPVHNHDSIGPATTRVLQAAQKQGPVEGSRTRAVLADLPAYERVRVQDPAQVAAMPNSVWLALIDQAFAEDKVESLGHIIEDVLERPLYAQRTRAAAIIRLLERVESPTLTPEYFRRLVDYAAASPEMMHFIPQDLIESVVTWFSSKVEQTRTRSATALKTLCIHHINHMRGASGAALIQYQPPSFIIAVFSFIQRLVRQEANSLALDLFQALVAKRYIPPEGISDHSSQDFSSIILSALVRTSLHWGWRKFAVETLLNLFYLQKEHSDSQTDLAMDILFVLIDSPAPEDLKGFASTIFAMHRRAPDVEIAPTLIRKFYDRALELNMPHSAEKVYAFARSDVVRARHHYPPPQGLALVWLMRRLTVYRKNVHLARQLVAQVIEDNEPIMVQHRPTFVLLAAMNGLGYPARKLWVRYSVGVDKKAFLGHPALMIRMTSLFAHLTDVVREKLEAVDHSTDTEGEENPNSDRVANQEKWQMEAEDYATFTARIISEYVRVHRPLNTAHHHMLTSLARANFIAGRFADGFVALKYLLDRKEVPDLYDINVALSALAEHEPRVAARMIERMIEKGLQPDAVTFGTVIYHGLVHKEHEVVADMITRARALNGGKISVKAVAALIRACLTSDEDVRPETLMHAYNILLSLQKSSFSLSPSLGQPFVHAALRADDPRLAFKFWKILMLDKTQWDDPAQLSVRAMLASHIKKHIWQGPTEEAESASMLKQLQARRGWRA</sequence>
<evidence type="ECO:0000313" key="2">
    <source>
        <dbReference type="EMBL" id="KAL0960931.1"/>
    </source>
</evidence>
<organism evidence="2 3">
    <name type="scientific">Hohenbuehelia grisea</name>
    <dbReference type="NCBI Taxonomy" id="104357"/>
    <lineage>
        <taxon>Eukaryota</taxon>
        <taxon>Fungi</taxon>
        <taxon>Dikarya</taxon>
        <taxon>Basidiomycota</taxon>
        <taxon>Agaricomycotina</taxon>
        <taxon>Agaricomycetes</taxon>
        <taxon>Agaricomycetidae</taxon>
        <taxon>Agaricales</taxon>
        <taxon>Pleurotineae</taxon>
        <taxon>Pleurotaceae</taxon>
        <taxon>Hohenbuehelia</taxon>
    </lineage>
</organism>
<dbReference type="InterPro" id="IPR011990">
    <property type="entry name" value="TPR-like_helical_dom_sf"/>
</dbReference>
<dbReference type="EMBL" id="JASNQZ010000001">
    <property type="protein sequence ID" value="KAL0960931.1"/>
    <property type="molecule type" value="Genomic_DNA"/>
</dbReference>
<dbReference type="SUPFAM" id="SSF48371">
    <property type="entry name" value="ARM repeat"/>
    <property type="match status" value="1"/>
</dbReference>
<evidence type="ECO:0000256" key="1">
    <source>
        <dbReference type="SAM" id="MobiDB-lite"/>
    </source>
</evidence>
<protein>
    <recommendedName>
        <fullName evidence="4">Pentatricopeptide repeat-containing protein</fullName>
    </recommendedName>
</protein>
<dbReference type="InterPro" id="IPR016024">
    <property type="entry name" value="ARM-type_fold"/>
</dbReference>
<evidence type="ECO:0000313" key="3">
    <source>
        <dbReference type="Proteomes" id="UP001556367"/>
    </source>
</evidence>